<name>A0A9P5HJ63_9HYPO</name>
<dbReference type="AlphaFoldDB" id="A0A9P5HJ63"/>
<feature type="domain" description="Nephrocystin 3-like N-terminal" evidence="2">
    <location>
        <begin position="10"/>
        <end position="174"/>
    </location>
</feature>
<evidence type="ECO:0000256" key="1">
    <source>
        <dbReference type="ARBA" id="ARBA00022737"/>
    </source>
</evidence>
<dbReference type="EMBL" id="JAANBB010000008">
    <property type="protein sequence ID" value="KAF7556971.1"/>
    <property type="molecule type" value="Genomic_DNA"/>
</dbReference>
<dbReference type="Pfam" id="PF24883">
    <property type="entry name" value="NPHP3_N"/>
    <property type="match status" value="1"/>
</dbReference>
<sequence>MSLELRHPMTGLWLTETDPNFQRWRELPNAKLWLSGIPGGGKTVLCGSVIETILQESDDSTAVCYAFCDYKDFKTHLPENILAALVVQLGQQNEEAFDLLEEYFDQLNPENQLQKQPRPENLLLLIEDMACVFEKVHLIVDGLDECGDNIVSMVQSLKSVADSSPTISSAFFSRKEEEIREELEESFDQIEIEAHTEDLEAYTLTQISQRKALKKLEITNQSLHDEIFHTLVQGARGM</sequence>
<gene>
    <name evidence="3" type="ORF">G7Z17_g1062</name>
</gene>
<dbReference type="Gene3D" id="3.40.50.300">
    <property type="entry name" value="P-loop containing nucleotide triphosphate hydrolases"/>
    <property type="match status" value="1"/>
</dbReference>
<protein>
    <recommendedName>
        <fullName evidence="2">Nephrocystin 3-like N-terminal domain-containing protein</fullName>
    </recommendedName>
</protein>
<dbReference type="Proteomes" id="UP000722485">
    <property type="component" value="Unassembled WGS sequence"/>
</dbReference>
<reference evidence="3" key="1">
    <citation type="submission" date="2020-03" db="EMBL/GenBank/DDBJ databases">
        <title>Draft Genome Sequence of Cylindrodendrum hubeiense.</title>
        <authorList>
            <person name="Buettner E."/>
            <person name="Kellner H."/>
        </authorList>
    </citation>
    <scope>NUCLEOTIDE SEQUENCE</scope>
    <source>
        <strain evidence="3">IHI 201604</strain>
    </source>
</reference>
<keyword evidence="4" id="KW-1185">Reference proteome</keyword>
<organism evidence="3 4">
    <name type="scientific">Cylindrodendrum hubeiense</name>
    <dbReference type="NCBI Taxonomy" id="595255"/>
    <lineage>
        <taxon>Eukaryota</taxon>
        <taxon>Fungi</taxon>
        <taxon>Dikarya</taxon>
        <taxon>Ascomycota</taxon>
        <taxon>Pezizomycotina</taxon>
        <taxon>Sordariomycetes</taxon>
        <taxon>Hypocreomycetidae</taxon>
        <taxon>Hypocreales</taxon>
        <taxon>Nectriaceae</taxon>
        <taxon>Cylindrodendrum</taxon>
    </lineage>
</organism>
<dbReference type="InterPro" id="IPR027417">
    <property type="entry name" value="P-loop_NTPase"/>
</dbReference>
<evidence type="ECO:0000313" key="3">
    <source>
        <dbReference type="EMBL" id="KAF7556971.1"/>
    </source>
</evidence>
<comment type="caution">
    <text evidence="3">The sequence shown here is derived from an EMBL/GenBank/DDBJ whole genome shotgun (WGS) entry which is preliminary data.</text>
</comment>
<evidence type="ECO:0000313" key="4">
    <source>
        <dbReference type="Proteomes" id="UP000722485"/>
    </source>
</evidence>
<accession>A0A9P5HJ63</accession>
<dbReference type="PANTHER" id="PTHR10039:SF15">
    <property type="entry name" value="NACHT DOMAIN-CONTAINING PROTEIN"/>
    <property type="match status" value="1"/>
</dbReference>
<keyword evidence="1" id="KW-0677">Repeat</keyword>
<dbReference type="InterPro" id="IPR056884">
    <property type="entry name" value="NPHP3-like_N"/>
</dbReference>
<evidence type="ECO:0000259" key="2">
    <source>
        <dbReference type="Pfam" id="PF24883"/>
    </source>
</evidence>
<proteinExistence type="predicted"/>
<dbReference type="OrthoDB" id="194358at2759"/>
<dbReference type="PANTHER" id="PTHR10039">
    <property type="entry name" value="AMELOGENIN"/>
    <property type="match status" value="1"/>
</dbReference>